<keyword evidence="6" id="KW-0136">Cellulose degradation</keyword>
<reference evidence="18" key="1">
    <citation type="journal article" date="2023" name="Mol. Phylogenet. Evol.">
        <title>Genome-scale phylogeny and comparative genomics of the fungal order Sordariales.</title>
        <authorList>
            <person name="Hensen N."/>
            <person name="Bonometti L."/>
            <person name="Westerberg I."/>
            <person name="Brannstrom I.O."/>
            <person name="Guillou S."/>
            <person name="Cros-Aarteil S."/>
            <person name="Calhoun S."/>
            <person name="Haridas S."/>
            <person name="Kuo A."/>
            <person name="Mondo S."/>
            <person name="Pangilinan J."/>
            <person name="Riley R."/>
            <person name="LaButti K."/>
            <person name="Andreopoulos B."/>
            <person name="Lipzen A."/>
            <person name="Chen C."/>
            <person name="Yan M."/>
            <person name="Daum C."/>
            <person name="Ng V."/>
            <person name="Clum A."/>
            <person name="Steindorff A."/>
            <person name="Ohm R.A."/>
            <person name="Martin F."/>
            <person name="Silar P."/>
            <person name="Natvig D.O."/>
            <person name="Lalanne C."/>
            <person name="Gautier V."/>
            <person name="Ament-Velasquez S.L."/>
            <person name="Kruys A."/>
            <person name="Hutchinson M.I."/>
            <person name="Powell A.J."/>
            <person name="Barry K."/>
            <person name="Miller A.N."/>
            <person name="Grigoriev I.V."/>
            <person name="Debuchy R."/>
            <person name="Gladieux P."/>
            <person name="Hiltunen Thoren M."/>
            <person name="Johannesson H."/>
        </authorList>
    </citation>
    <scope>NUCLEOTIDE SEQUENCE</scope>
    <source>
        <strain evidence="18">CBS 955.72</strain>
    </source>
</reference>
<dbReference type="EMBL" id="JAUIQD010000003">
    <property type="protein sequence ID" value="KAK3358019.1"/>
    <property type="molecule type" value="Genomic_DNA"/>
</dbReference>
<evidence type="ECO:0000256" key="8">
    <source>
        <dbReference type="ARBA" id="ARBA00023008"/>
    </source>
</evidence>
<name>A0AAJ0MGP1_9PEZI</name>
<comment type="catalytic activity">
    <reaction evidence="14">
        <text>[(1-&gt;4)-beta-D-glucosyl]n+m + reduced acceptor + O2 = 4-dehydro-beta-D-glucosyl-[(1-&gt;4)-beta-D-glucosyl]n-1 + [(1-&gt;4)-beta-D-glucosyl]m + acceptor + H2O.</text>
        <dbReference type="EC" id="1.14.99.56"/>
    </reaction>
</comment>
<evidence type="ECO:0000256" key="2">
    <source>
        <dbReference type="ARBA" id="ARBA00004613"/>
    </source>
</evidence>
<keyword evidence="18" id="KW-0378">Hydrolase</keyword>
<dbReference type="CDD" id="cd21175">
    <property type="entry name" value="LPMO_AA9"/>
    <property type="match status" value="1"/>
</dbReference>
<reference evidence="18" key="2">
    <citation type="submission" date="2023-06" db="EMBL/GenBank/DDBJ databases">
        <authorList>
            <consortium name="Lawrence Berkeley National Laboratory"/>
            <person name="Haridas S."/>
            <person name="Hensen N."/>
            <person name="Bonometti L."/>
            <person name="Westerberg I."/>
            <person name="Brannstrom I.O."/>
            <person name="Guillou S."/>
            <person name="Cros-Aarteil S."/>
            <person name="Calhoun S."/>
            <person name="Kuo A."/>
            <person name="Mondo S."/>
            <person name="Pangilinan J."/>
            <person name="Riley R."/>
            <person name="Labutti K."/>
            <person name="Andreopoulos B."/>
            <person name="Lipzen A."/>
            <person name="Chen C."/>
            <person name="Yanf M."/>
            <person name="Daum C."/>
            <person name="Ng V."/>
            <person name="Clum A."/>
            <person name="Steindorff A."/>
            <person name="Ohm R."/>
            <person name="Martin F."/>
            <person name="Silar P."/>
            <person name="Natvig D."/>
            <person name="Lalanne C."/>
            <person name="Gautier V."/>
            <person name="Ament-Velasquez S.L."/>
            <person name="Kruys A."/>
            <person name="Hutchinson M.I."/>
            <person name="Powell A.J."/>
            <person name="Barry K."/>
            <person name="Miller A.N."/>
            <person name="Grigoriev I.V."/>
            <person name="Debuchy R."/>
            <person name="Gladieux P."/>
            <person name="Thoren M.H."/>
            <person name="Johannesson H."/>
        </authorList>
    </citation>
    <scope>NUCLEOTIDE SEQUENCE</scope>
    <source>
        <strain evidence="18">CBS 955.72</strain>
    </source>
</reference>
<accession>A0AAJ0MGP1</accession>
<evidence type="ECO:0000313" key="18">
    <source>
        <dbReference type="EMBL" id="KAK3358019.1"/>
    </source>
</evidence>
<dbReference type="PANTHER" id="PTHR33353">
    <property type="entry name" value="PUTATIVE (AFU_ORTHOLOGUE AFUA_1G12560)-RELATED"/>
    <property type="match status" value="1"/>
</dbReference>
<keyword evidence="4" id="KW-0479">Metal-binding</keyword>
<evidence type="ECO:0000256" key="10">
    <source>
        <dbReference type="ARBA" id="ARBA00023157"/>
    </source>
</evidence>
<keyword evidence="12" id="KW-0624">Polysaccharide degradation</keyword>
<proteinExistence type="inferred from homology"/>
<evidence type="ECO:0000256" key="1">
    <source>
        <dbReference type="ARBA" id="ARBA00001973"/>
    </source>
</evidence>
<evidence type="ECO:0000256" key="4">
    <source>
        <dbReference type="ARBA" id="ARBA00022723"/>
    </source>
</evidence>
<dbReference type="Proteomes" id="UP001275084">
    <property type="component" value="Unassembled WGS sequence"/>
</dbReference>
<dbReference type="Gene3D" id="2.70.50.70">
    <property type="match status" value="1"/>
</dbReference>
<evidence type="ECO:0000256" key="3">
    <source>
        <dbReference type="ARBA" id="ARBA00022525"/>
    </source>
</evidence>
<evidence type="ECO:0000256" key="13">
    <source>
        <dbReference type="ARBA" id="ARBA00044502"/>
    </source>
</evidence>
<keyword evidence="3" id="KW-0964">Secreted</keyword>
<evidence type="ECO:0000256" key="12">
    <source>
        <dbReference type="ARBA" id="ARBA00023326"/>
    </source>
</evidence>
<feature type="chain" id="PRO_5042477642" description="lytic cellulose monooxygenase (C4-dehydrogenating)" evidence="16">
    <location>
        <begin position="16"/>
        <end position="306"/>
    </location>
</feature>
<dbReference type="InterPro" id="IPR049892">
    <property type="entry name" value="AA9"/>
</dbReference>
<dbReference type="Pfam" id="PF03443">
    <property type="entry name" value="AA9"/>
    <property type="match status" value="1"/>
</dbReference>
<evidence type="ECO:0000256" key="11">
    <source>
        <dbReference type="ARBA" id="ARBA00023277"/>
    </source>
</evidence>
<comment type="caution">
    <text evidence="18">The sequence shown here is derived from an EMBL/GenBank/DDBJ whole genome shotgun (WGS) entry which is preliminary data.</text>
</comment>
<dbReference type="GO" id="GO:0046872">
    <property type="term" value="F:metal ion binding"/>
    <property type="evidence" value="ECO:0007669"/>
    <property type="project" value="UniProtKB-KW"/>
</dbReference>
<dbReference type="EC" id="1.14.99.56" evidence="15"/>
<dbReference type="GO" id="GO:0016787">
    <property type="term" value="F:hydrolase activity"/>
    <property type="evidence" value="ECO:0007669"/>
    <property type="project" value="UniProtKB-KW"/>
</dbReference>
<evidence type="ECO:0000256" key="6">
    <source>
        <dbReference type="ARBA" id="ARBA00023001"/>
    </source>
</evidence>
<keyword evidence="19" id="KW-1185">Reference proteome</keyword>
<comment type="similarity">
    <text evidence="13">Belongs to the polysaccharide monooxygenase AA9 family.</text>
</comment>
<evidence type="ECO:0000256" key="14">
    <source>
        <dbReference type="ARBA" id="ARBA00045077"/>
    </source>
</evidence>
<dbReference type="AlphaFoldDB" id="A0AAJ0MGP1"/>
<evidence type="ECO:0000313" key="19">
    <source>
        <dbReference type="Proteomes" id="UP001275084"/>
    </source>
</evidence>
<evidence type="ECO:0000256" key="16">
    <source>
        <dbReference type="SAM" id="SignalP"/>
    </source>
</evidence>
<gene>
    <name evidence="18" type="ORF">B0T25DRAFT_630916</name>
</gene>
<protein>
    <recommendedName>
        <fullName evidence="15">lytic cellulose monooxygenase (C4-dehydrogenating)</fullName>
        <ecNumber evidence="15">1.14.99.56</ecNumber>
    </recommendedName>
</protein>
<keyword evidence="9" id="KW-0503">Monooxygenase</keyword>
<keyword evidence="5 16" id="KW-0732">Signal</keyword>
<dbReference type="GO" id="GO:0004497">
    <property type="term" value="F:monooxygenase activity"/>
    <property type="evidence" value="ECO:0007669"/>
    <property type="project" value="UniProtKB-KW"/>
</dbReference>
<dbReference type="GO" id="GO:0005576">
    <property type="term" value="C:extracellular region"/>
    <property type="evidence" value="ECO:0007669"/>
    <property type="project" value="UniProtKB-SubCell"/>
</dbReference>
<organism evidence="18 19">
    <name type="scientific">Lasiosphaeria hispida</name>
    <dbReference type="NCBI Taxonomy" id="260671"/>
    <lineage>
        <taxon>Eukaryota</taxon>
        <taxon>Fungi</taxon>
        <taxon>Dikarya</taxon>
        <taxon>Ascomycota</taxon>
        <taxon>Pezizomycotina</taxon>
        <taxon>Sordariomycetes</taxon>
        <taxon>Sordariomycetidae</taxon>
        <taxon>Sordariales</taxon>
        <taxon>Lasiosphaeriaceae</taxon>
        <taxon>Lasiosphaeria</taxon>
    </lineage>
</organism>
<keyword evidence="7" id="KW-0560">Oxidoreductase</keyword>
<evidence type="ECO:0000256" key="15">
    <source>
        <dbReference type="ARBA" id="ARBA00047174"/>
    </source>
</evidence>
<dbReference type="PANTHER" id="PTHR33353:SF36">
    <property type="entry name" value="ENDO-BETA-1,4-GLUCANASE D"/>
    <property type="match status" value="1"/>
</dbReference>
<dbReference type="InterPro" id="IPR005103">
    <property type="entry name" value="AA9_LPMO"/>
</dbReference>
<sequence length="306" mass="32673">MKRLVLATLLPTALAHSHLAYIIINGALFHGFDPLPGRQTNAPDRVGWSSTNADDGFVGPVNYTSPAIACHLDGASTPAHAPVRAGDNIHVQWNGWPIGHPGPLLSYLAPCEGTVDGCAGVDKTRLEWTKIDDSAPVLIDPTAGGGPPGTWATNVLIANNNSWSVHVPVGLRPGPYVLRHELIALHFAAKRGGAQNYPLCINLWVEPPAEGGEVVMPFMLDGVRAADLYREDDPGIWVDVFKTLTTYVVPGPTVAANAMPVPHSLQSRSVPLRDGTPVGVTGTKTVPFLAKETGKRRRILVHEFEG</sequence>
<evidence type="ECO:0000256" key="9">
    <source>
        <dbReference type="ARBA" id="ARBA00023033"/>
    </source>
</evidence>
<evidence type="ECO:0000256" key="7">
    <source>
        <dbReference type="ARBA" id="ARBA00023002"/>
    </source>
</evidence>
<comment type="cofactor">
    <cofactor evidence="1">
        <name>Cu(2+)</name>
        <dbReference type="ChEBI" id="CHEBI:29036"/>
    </cofactor>
</comment>
<evidence type="ECO:0000256" key="5">
    <source>
        <dbReference type="ARBA" id="ARBA00022729"/>
    </source>
</evidence>
<keyword evidence="11" id="KW-0119">Carbohydrate metabolism</keyword>
<keyword evidence="10" id="KW-1015">Disulfide bond</keyword>
<comment type="subcellular location">
    <subcellularLocation>
        <location evidence="2">Secreted</location>
    </subcellularLocation>
</comment>
<feature type="signal peptide" evidence="16">
    <location>
        <begin position="1"/>
        <end position="15"/>
    </location>
</feature>
<evidence type="ECO:0000259" key="17">
    <source>
        <dbReference type="Pfam" id="PF03443"/>
    </source>
</evidence>
<dbReference type="GO" id="GO:0030245">
    <property type="term" value="P:cellulose catabolic process"/>
    <property type="evidence" value="ECO:0007669"/>
    <property type="project" value="UniProtKB-KW"/>
</dbReference>
<feature type="domain" description="Auxiliary Activity family 9 catalytic" evidence="17">
    <location>
        <begin position="16"/>
        <end position="244"/>
    </location>
</feature>
<keyword evidence="8" id="KW-0186">Copper</keyword>